<dbReference type="GO" id="GO:0031410">
    <property type="term" value="C:cytoplasmic vesicle"/>
    <property type="evidence" value="ECO:0007669"/>
    <property type="project" value="TreeGrafter"/>
</dbReference>
<dbReference type="AlphaFoldDB" id="A0A8C3E120"/>
<reference evidence="2" key="1">
    <citation type="submission" date="2019-10" db="EMBL/GenBank/DDBJ databases">
        <title>Corvus moneduloides (New Caledonian crow) genome, bCorMon1, primary haplotype.</title>
        <authorList>
            <person name="Rutz C."/>
            <person name="Fungtammasan C."/>
            <person name="Mountcastle J."/>
            <person name="Formenti G."/>
            <person name="Chow W."/>
            <person name="Howe K."/>
            <person name="Steele M.P."/>
            <person name="Fernandes J."/>
            <person name="Gilbert M.T.P."/>
            <person name="Fedrigo O."/>
            <person name="Jarvis E.D."/>
            <person name="Gemmell N."/>
        </authorList>
    </citation>
    <scope>NUCLEOTIDE SEQUENCE [LARGE SCALE GENOMIC DNA]</scope>
</reference>
<evidence type="ECO:0000313" key="2">
    <source>
        <dbReference type="Proteomes" id="UP000694553"/>
    </source>
</evidence>
<dbReference type="InterPro" id="IPR047343">
    <property type="entry name" value="RUSC1_2"/>
</dbReference>
<accession>A0A8C3E120</accession>
<organism evidence="1 2">
    <name type="scientific">Corvus moneduloides</name>
    <name type="common">New Caledonian crow</name>
    <dbReference type="NCBI Taxonomy" id="1196302"/>
    <lineage>
        <taxon>Eukaryota</taxon>
        <taxon>Metazoa</taxon>
        <taxon>Chordata</taxon>
        <taxon>Craniata</taxon>
        <taxon>Vertebrata</taxon>
        <taxon>Euteleostomi</taxon>
        <taxon>Archelosauria</taxon>
        <taxon>Archosauria</taxon>
        <taxon>Dinosauria</taxon>
        <taxon>Saurischia</taxon>
        <taxon>Theropoda</taxon>
        <taxon>Coelurosauria</taxon>
        <taxon>Aves</taxon>
        <taxon>Neognathae</taxon>
        <taxon>Neoaves</taxon>
        <taxon>Telluraves</taxon>
        <taxon>Australaves</taxon>
        <taxon>Passeriformes</taxon>
        <taxon>Corvoidea</taxon>
        <taxon>Corvidae</taxon>
        <taxon>Corvus</taxon>
    </lineage>
</organism>
<accession>A0A8U7NLK5</accession>
<reference evidence="1" key="2">
    <citation type="submission" date="2025-08" db="UniProtKB">
        <authorList>
            <consortium name="Ensembl"/>
        </authorList>
    </citation>
    <scope>IDENTIFICATION</scope>
</reference>
<dbReference type="Gene3D" id="1.20.58.900">
    <property type="match status" value="1"/>
</dbReference>
<reference evidence="1" key="3">
    <citation type="submission" date="2025-09" db="UniProtKB">
        <authorList>
            <consortium name="Ensembl"/>
        </authorList>
    </citation>
    <scope>IDENTIFICATION</scope>
</reference>
<dbReference type="PANTHER" id="PTHR15591">
    <property type="entry name" value="RUN AND SH3 DOMAIN CONTAINING"/>
    <property type="match status" value="1"/>
</dbReference>
<dbReference type="Proteomes" id="UP000694553">
    <property type="component" value="Unassembled WGS sequence"/>
</dbReference>
<sequence length="158" mass="17137">MWLGASCSKISNKKIYSSRKIPSSFLPPAGEPGYTFWENPSSLLIGISSSQARIFFFQAKLGNSSVSPNVGHLILKYLCPAVRDILSDGLKAYVLDMIIGQRRNIPWSVVEASTQLGMDVVQQCLQLCGSCGWEVLGKVGSKDGSAKHTFPALEQGAR</sequence>
<proteinExistence type="predicted"/>
<protein>
    <submittedName>
        <fullName evidence="1">Uncharacterized protein</fullName>
    </submittedName>
</protein>
<evidence type="ECO:0000313" key="1">
    <source>
        <dbReference type="Ensembl" id="ENSCMUP00000014023.2"/>
    </source>
</evidence>
<dbReference type="PANTHER" id="PTHR15591:SF14">
    <property type="entry name" value="AP-4 COMPLEX ACCESSORY SUBUNIT RUSC2"/>
    <property type="match status" value="1"/>
</dbReference>
<dbReference type="Ensembl" id="ENSCMUT00000015061.2">
    <property type="protein sequence ID" value="ENSCMUP00000014023.2"/>
    <property type="gene ID" value="ENSCMUG00000008769.2"/>
</dbReference>
<name>A0A8C3E120_CORMO</name>
<dbReference type="InterPro" id="IPR037213">
    <property type="entry name" value="Run_dom_sf"/>
</dbReference>
<keyword evidence="2" id="KW-1185">Reference proteome</keyword>